<evidence type="ECO:0000259" key="2">
    <source>
        <dbReference type="Pfam" id="PF01855"/>
    </source>
</evidence>
<dbReference type="NCBIfam" id="NF005507">
    <property type="entry name" value="PRK07119.1"/>
    <property type="match status" value="1"/>
</dbReference>
<dbReference type="InterPro" id="IPR009014">
    <property type="entry name" value="Transketo_C/PFOR_II"/>
</dbReference>
<reference evidence="4 5" key="1">
    <citation type="journal article" date="2017" name="Genome Announc.">
        <title>Draft Genome Sequence of Romboutsia weinsteinii sp. nov. Strain CCRI-19649(T) Isolated from Surface Water.</title>
        <authorList>
            <person name="Maheux A.F."/>
            <person name="Boudreau D.K."/>
            <person name="Berube E."/>
            <person name="Boissinot M."/>
            <person name="Cantin P."/>
            <person name="Raymond F."/>
            <person name="Corbeil J."/>
            <person name="Omar R.F."/>
            <person name="Bergeron M.G."/>
        </authorList>
    </citation>
    <scope>NUCLEOTIDE SEQUENCE [LARGE SCALE GENOMIC DNA]</scope>
    <source>
        <strain evidence="4 5">CCRI-19649</strain>
    </source>
</reference>
<dbReference type="RefSeq" id="WP_094367077.1">
    <property type="nucleotide sequence ID" value="NZ_NOJY02000063.1"/>
</dbReference>
<comment type="caution">
    <text evidence="4">The sequence shown here is derived from an EMBL/GenBank/DDBJ whole genome shotgun (WGS) entry which is preliminary data.</text>
</comment>
<dbReference type="SUPFAM" id="SSF52518">
    <property type="entry name" value="Thiamin diphosphate-binding fold (THDP-binding)"/>
    <property type="match status" value="1"/>
</dbReference>
<dbReference type="Pfam" id="PF17147">
    <property type="entry name" value="PFOR_II"/>
    <property type="match status" value="1"/>
</dbReference>
<evidence type="ECO:0000259" key="3">
    <source>
        <dbReference type="Pfam" id="PF17147"/>
    </source>
</evidence>
<dbReference type="Gene3D" id="3.40.50.970">
    <property type="match status" value="1"/>
</dbReference>
<feature type="domain" description="Pyruvate:ferredoxin oxidoreductase core" evidence="3">
    <location>
        <begin position="247"/>
        <end position="340"/>
    </location>
</feature>
<dbReference type="InterPro" id="IPR052368">
    <property type="entry name" value="2-oxoacid_oxidoreductase"/>
</dbReference>
<dbReference type="Pfam" id="PF01855">
    <property type="entry name" value="POR_N"/>
    <property type="match status" value="1"/>
</dbReference>
<dbReference type="OrthoDB" id="9794954at2"/>
<dbReference type="PANTHER" id="PTHR43088">
    <property type="entry name" value="SUBUNIT OF PYRUVATE:FLAVODOXIN OXIDOREDUCTASE-RELATED"/>
    <property type="match status" value="1"/>
</dbReference>
<dbReference type="SUPFAM" id="SSF52922">
    <property type="entry name" value="TK C-terminal domain-like"/>
    <property type="match status" value="1"/>
</dbReference>
<dbReference type="InterPro" id="IPR029061">
    <property type="entry name" value="THDP-binding"/>
</dbReference>
<dbReference type="EMBL" id="NOJY02000063">
    <property type="protein sequence ID" value="RDY25542.1"/>
    <property type="molecule type" value="Genomic_DNA"/>
</dbReference>
<organism evidence="4 5">
    <name type="scientific">Romboutsia weinsteinii</name>
    <dbReference type="NCBI Taxonomy" id="2020949"/>
    <lineage>
        <taxon>Bacteria</taxon>
        <taxon>Bacillati</taxon>
        <taxon>Bacillota</taxon>
        <taxon>Clostridia</taxon>
        <taxon>Peptostreptococcales</taxon>
        <taxon>Peptostreptococcaceae</taxon>
        <taxon>Romboutsia</taxon>
    </lineage>
</organism>
<dbReference type="InterPro" id="IPR002880">
    <property type="entry name" value="Pyrv_Fd/Flavodoxin_OxRdtase_N"/>
</dbReference>
<accession>A0A371IYI1</accession>
<dbReference type="GO" id="GO:0016491">
    <property type="term" value="F:oxidoreductase activity"/>
    <property type="evidence" value="ECO:0007669"/>
    <property type="project" value="UniProtKB-KW"/>
</dbReference>
<dbReference type="PANTHER" id="PTHR43088:SF1">
    <property type="entry name" value="SUBUNIT OF PYRUVATE:FLAVODOXIN OXIDOREDUCTASE"/>
    <property type="match status" value="1"/>
</dbReference>
<protein>
    <submittedName>
        <fullName evidence="4">3-methyl-2-oxobutanoate dehydrogenase subunit VorB</fullName>
    </submittedName>
</protein>
<feature type="domain" description="Pyruvate flavodoxin/ferredoxin oxidoreductase pyrimidine binding" evidence="2">
    <location>
        <begin position="14"/>
        <end position="237"/>
    </location>
</feature>
<evidence type="ECO:0000313" key="4">
    <source>
        <dbReference type="EMBL" id="RDY25542.1"/>
    </source>
</evidence>
<dbReference type="AlphaFoldDB" id="A0A371IYI1"/>
<dbReference type="Proteomes" id="UP000215694">
    <property type="component" value="Unassembled WGS sequence"/>
</dbReference>
<dbReference type="CDD" id="cd07034">
    <property type="entry name" value="TPP_PYR_PFOR_IOR-alpha_like"/>
    <property type="match status" value="1"/>
</dbReference>
<sequence length="358" mass="39113">MAKILMKGNEAFGKAAIEAGCRYFFGYPITPQNEVPEYMSKELPKVEGVFVQAESEVAAINMVYGAAGAGARVMTSSSSPGIALKQEGITYAAGAELPCVVLNVMRGGPGLGSIQPSQADYFMSTRGGGNGDYRTPVFAPATVQEAVDMIMEAFEVADFYRTPTMVVADGMIGQMMEPVEFNEPKKRDLQPKDWATIGTKGERKPNIVNSLYLEPEILEQHCLKLEKKYKEIEKNEVQYEMYKTDDAEIVLVAYGTTSRIVKSAIEILREEGIKAGLIRPKTLWPFPFEAFDNIPNAKSLLTVEMSTGQMIEDVQLAIQGKLPVHFHGRPGGMAPSPTEIADKAKTIVEEQLAIGGAR</sequence>
<keyword evidence="1" id="KW-0560">Oxidoreductase</keyword>
<evidence type="ECO:0000313" key="5">
    <source>
        <dbReference type="Proteomes" id="UP000215694"/>
    </source>
</evidence>
<keyword evidence="5" id="KW-1185">Reference proteome</keyword>
<dbReference type="InterPro" id="IPR033412">
    <property type="entry name" value="PFOR_II"/>
</dbReference>
<dbReference type="Gene3D" id="3.40.50.920">
    <property type="match status" value="1"/>
</dbReference>
<proteinExistence type="predicted"/>
<evidence type="ECO:0000256" key="1">
    <source>
        <dbReference type="ARBA" id="ARBA00023002"/>
    </source>
</evidence>
<gene>
    <name evidence="4" type="ORF">CHL78_017640</name>
</gene>
<name>A0A371IYI1_9FIRM</name>